<dbReference type="PANTHER" id="PTHR30511">
    <property type="entry name" value="ALANINE RACEMASE"/>
    <property type="match status" value="1"/>
</dbReference>
<evidence type="ECO:0000313" key="9">
    <source>
        <dbReference type="EMBL" id="ADU61834.1"/>
    </source>
</evidence>
<dbReference type="UniPathway" id="UPA00042">
    <property type="reaction ID" value="UER00497"/>
</dbReference>
<dbReference type="eggNOG" id="COG0787">
    <property type="taxonomic scope" value="Bacteria"/>
</dbReference>
<dbReference type="Pfam" id="PF01168">
    <property type="entry name" value="Ala_racemase_N"/>
    <property type="match status" value="1"/>
</dbReference>
<feature type="domain" description="Alanine racemase C-terminal" evidence="8">
    <location>
        <begin position="244"/>
        <end position="383"/>
    </location>
</feature>
<dbReference type="GO" id="GO:0008784">
    <property type="term" value="F:alanine racemase activity"/>
    <property type="evidence" value="ECO:0007669"/>
    <property type="project" value="UniProtKB-UniRule"/>
</dbReference>
<evidence type="ECO:0000256" key="3">
    <source>
        <dbReference type="ARBA" id="ARBA00022898"/>
    </source>
</evidence>
<dbReference type="Pfam" id="PF00842">
    <property type="entry name" value="Ala_racemase_C"/>
    <property type="match status" value="1"/>
</dbReference>
<dbReference type="InterPro" id="IPR020622">
    <property type="entry name" value="Ala_racemase_pyridoxalP-BS"/>
</dbReference>
<keyword evidence="3 5" id="KW-0663">Pyridoxal phosphate</keyword>
<feature type="binding site" evidence="5 7">
    <location>
        <position position="313"/>
    </location>
    <ligand>
        <name>substrate</name>
    </ligand>
</feature>
<dbReference type="Gene3D" id="2.40.37.10">
    <property type="entry name" value="Lyase, Ornithine Decarboxylase, Chain A, domain 1"/>
    <property type="match status" value="1"/>
</dbReference>
<dbReference type="STRING" id="643562.Daes_0817"/>
<dbReference type="EMBL" id="CP002431">
    <property type="protein sequence ID" value="ADU61834.1"/>
    <property type="molecule type" value="Genomic_DNA"/>
</dbReference>
<feature type="binding site" evidence="5 7">
    <location>
        <position position="133"/>
    </location>
    <ligand>
        <name>substrate</name>
    </ligand>
</feature>
<evidence type="ECO:0000259" key="8">
    <source>
        <dbReference type="SMART" id="SM01005"/>
    </source>
</evidence>
<evidence type="ECO:0000256" key="1">
    <source>
        <dbReference type="ARBA" id="ARBA00000316"/>
    </source>
</evidence>
<dbReference type="RefSeq" id="WP_013513765.1">
    <property type="nucleotide sequence ID" value="NC_014844.1"/>
</dbReference>
<dbReference type="InterPro" id="IPR009006">
    <property type="entry name" value="Ala_racemase/Decarboxylase_C"/>
</dbReference>
<gene>
    <name evidence="9" type="ordered locus">Daes_0817</name>
</gene>
<dbReference type="FunFam" id="3.20.20.10:FF:000002">
    <property type="entry name" value="Alanine racemase"/>
    <property type="match status" value="1"/>
</dbReference>
<comment type="similarity">
    <text evidence="5">Belongs to the alanine racemase family.</text>
</comment>
<evidence type="ECO:0000313" key="10">
    <source>
        <dbReference type="Proteomes" id="UP000002191"/>
    </source>
</evidence>
<comment type="cofactor">
    <cofactor evidence="2 5 6">
        <name>pyridoxal 5'-phosphate</name>
        <dbReference type="ChEBI" id="CHEBI:597326"/>
    </cofactor>
</comment>
<dbReference type="PRINTS" id="PR00992">
    <property type="entry name" value="ALARACEMASE"/>
</dbReference>
<dbReference type="EC" id="5.1.1.1" evidence="5"/>
<dbReference type="OrthoDB" id="9813814at2"/>
<reference evidence="10" key="1">
    <citation type="submission" date="2010-12" db="EMBL/GenBank/DDBJ databases">
        <title>Complete sequence of Desulfovibrio aespoeensis Aspo-2.</title>
        <authorList>
            <consortium name="US DOE Joint Genome Institute"/>
            <person name="Lucas S."/>
            <person name="Copeland A."/>
            <person name="Lapidus A."/>
            <person name="Cheng J.-F."/>
            <person name="Goodwin L."/>
            <person name="Pitluck S."/>
            <person name="Chertkov O."/>
            <person name="Misra M."/>
            <person name="Detter J.C."/>
            <person name="Han C."/>
            <person name="Tapia R."/>
            <person name="Land M."/>
            <person name="Hauser L."/>
            <person name="Kyrpides N."/>
            <person name="Ivanova N."/>
            <person name="Ovchinnikova G."/>
            <person name="Pedersen K."/>
            <person name="Jagevall S."/>
            <person name="Hazen T."/>
            <person name="Woyke T."/>
        </authorList>
    </citation>
    <scope>NUCLEOTIDE SEQUENCE [LARGE SCALE GENOMIC DNA]</scope>
    <source>
        <strain evidence="10">ATCC 700646 / DSM 10631 / Aspo-2</strain>
    </source>
</reference>
<dbReference type="CDD" id="cd00430">
    <property type="entry name" value="PLPDE_III_AR"/>
    <property type="match status" value="1"/>
</dbReference>
<dbReference type="NCBIfam" id="TIGR00492">
    <property type="entry name" value="alr"/>
    <property type="match status" value="1"/>
</dbReference>
<accession>E6VRA5</accession>
<dbReference type="GO" id="GO:0030170">
    <property type="term" value="F:pyridoxal phosphate binding"/>
    <property type="evidence" value="ECO:0007669"/>
    <property type="project" value="UniProtKB-UniRule"/>
</dbReference>
<feature type="modified residue" description="N6-(pyridoxal phosphate)lysine" evidence="5 6">
    <location>
        <position position="35"/>
    </location>
</feature>
<evidence type="ECO:0000256" key="7">
    <source>
        <dbReference type="PIRSR" id="PIRSR600821-52"/>
    </source>
</evidence>
<evidence type="ECO:0000256" key="4">
    <source>
        <dbReference type="ARBA" id="ARBA00023235"/>
    </source>
</evidence>
<dbReference type="InterPro" id="IPR000821">
    <property type="entry name" value="Ala_racemase"/>
</dbReference>
<dbReference type="InterPro" id="IPR011079">
    <property type="entry name" value="Ala_racemase_C"/>
</dbReference>
<dbReference type="InterPro" id="IPR029066">
    <property type="entry name" value="PLP-binding_barrel"/>
</dbReference>
<reference evidence="9 10" key="2">
    <citation type="journal article" date="2014" name="Genome Announc.">
        <title>Complete Genome Sequence of the Subsurface, Mesophilic Sulfate-Reducing Bacterium Desulfovibrio aespoeensis Aspo-2.</title>
        <authorList>
            <person name="Pedersen K."/>
            <person name="Bengtsson A."/>
            <person name="Edlund J."/>
            <person name="Rabe L."/>
            <person name="Hazen T."/>
            <person name="Chakraborty R."/>
            <person name="Goodwin L."/>
            <person name="Shapiro N."/>
        </authorList>
    </citation>
    <scope>NUCLEOTIDE SEQUENCE [LARGE SCALE GENOMIC DNA]</scope>
    <source>
        <strain evidence="10">ATCC 700646 / DSM 10631 / Aspo-2</strain>
    </source>
</reference>
<dbReference type="SUPFAM" id="SSF50621">
    <property type="entry name" value="Alanine racemase C-terminal domain-like"/>
    <property type="match status" value="1"/>
</dbReference>
<keyword evidence="10" id="KW-1185">Reference proteome</keyword>
<dbReference type="HAMAP" id="MF_01201">
    <property type="entry name" value="Ala_racemase"/>
    <property type="match status" value="1"/>
</dbReference>
<dbReference type="GO" id="GO:0030632">
    <property type="term" value="P:D-alanine biosynthetic process"/>
    <property type="evidence" value="ECO:0007669"/>
    <property type="project" value="UniProtKB-UniRule"/>
</dbReference>
<keyword evidence="4 5" id="KW-0413">Isomerase</keyword>
<dbReference type="GO" id="GO:0005829">
    <property type="term" value="C:cytosol"/>
    <property type="evidence" value="ECO:0007669"/>
    <property type="project" value="TreeGrafter"/>
</dbReference>
<dbReference type="KEGG" id="das:Daes_0817"/>
<dbReference type="PROSITE" id="PS00395">
    <property type="entry name" value="ALANINE_RACEMASE"/>
    <property type="match status" value="1"/>
</dbReference>
<dbReference type="AlphaFoldDB" id="E6VRA5"/>
<dbReference type="HOGENOM" id="CLU_028393_2_2_7"/>
<protein>
    <recommendedName>
        <fullName evidence="5">Alanine racemase</fullName>
        <ecNumber evidence="5">5.1.1.1</ecNumber>
    </recommendedName>
</protein>
<evidence type="ECO:0000256" key="5">
    <source>
        <dbReference type="HAMAP-Rule" id="MF_01201"/>
    </source>
</evidence>
<dbReference type="Proteomes" id="UP000002191">
    <property type="component" value="Chromosome"/>
</dbReference>
<dbReference type="Gene3D" id="3.20.20.10">
    <property type="entry name" value="Alanine racemase"/>
    <property type="match status" value="1"/>
</dbReference>
<evidence type="ECO:0000256" key="2">
    <source>
        <dbReference type="ARBA" id="ARBA00001933"/>
    </source>
</evidence>
<dbReference type="SUPFAM" id="SSF51419">
    <property type="entry name" value="PLP-binding barrel"/>
    <property type="match status" value="1"/>
</dbReference>
<evidence type="ECO:0000256" key="6">
    <source>
        <dbReference type="PIRSR" id="PIRSR600821-50"/>
    </source>
</evidence>
<dbReference type="SMART" id="SM01005">
    <property type="entry name" value="Ala_racemase_C"/>
    <property type="match status" value="1"/>
</dbReference>
<name>E6VRA5_PSEA9</name>
<organism evidence="9 10">
    <name type="scientific">Pseudodesulfovibrio aespoeensis (strain ATCC 700646 / DSM 10631 / Aspo-2)</name>
    <name type="common">Desulfovibrio aespoeensis</name>
    <dbReference type="NCBI Taxonomy" id="643562"/>
    <lineage>
        <taxon>Bacteria</taxon>
        <taxon>Pseudomonadati</taxon>
        <taxon>Thermodesulfobacteriota</taxon>
        <taxon>Desulfovibrionia</taxon>
        <taxon>Desulfovibrionales</taxon>
        <taxon>Desulfovibrionaceae</taxon>
    </lineage>
</organism>
<feature type="active site" description="Proton acceptor; specific for D-alanine" evidence="5">
    <location>
        <position position="35"/>
    </location>
</feature>
<comment type="catalytic activity">
    <reaction evidence="1 5">
        <text>L-alanine = D-alanine</text>
        <dbReference type="Rhea" id="RHEA:20249"/>
        <dbReference type="ChEBI" id="CHEBI:57416"/>
        <dbReference type="ChEBI" id="CHEBI:57972"/>
        <dbReference type="EC" id="5.1.1.1"/>
    </reaction>
</comment>
<dbReference type="PANTHER" id="PTHR30511:SF0">
    <property type="entry name" value="ALANINE RACEMASE, CATABOLIC-RELATED"/>
    <property type="match status" value="1"/>
</dbReference>
<dbReference type="InterPro" id="IPR001608">
    <property type="entry name" value="Ala_racemase_N"/>
</dbReference>
<feature type="active site" description="Proton acceptor; specific for L-alanine" evidence="5">
    <location>
        <position position="265"/>
    </location>
</feature>
<comment type="function">
    <text evidence="5">Catalyzes the interconversion of L-alanine and D-alanine. May also act on other amino acids.</text>
</comment>
<proteinExistence type="inferred from homology"/>
<sequence length="384" mass="40847">MIDYNKIQVEISLDNLAANVRRFQGVCGTVIPVIKSDAYGHGLAEVTRTLAAEGATTLAVGYVNEAVKLRCLGWTGRILALLGPVDEADAAALWEHDILAAIANMDQLSRVAGAARTRGRLDICLKFDTGMRRLGFRPEGLAALVDALRANPALVPVMASTHLASADVPEHEANVTMQAGRFQSVLDGLEQAGYQVEANIANSAGAMAHKACRMDSMRLGIAMYGGNPFHGTSWEERGQGLLPTMQVSAPVLHVHTLRQGEGVSYGWTHVAGRDCEVAVVGVGYADNYSRSLSSRGFMNIKGYRVPILGRVCMQMTVVDVTGLMGEGLAGELGDGPGVRPGDQAWLLGGPAPGTITPEDLAGWWGTIPYEAFCLLGMNPRSYGK</sequence>
<comment type="pathway">
    <text evidence="5">Amino-acid biosynthesis; D-alanine biosynthesis; D-alanine from L-alanine: step 1/1.</text>
</comment>